<proteinExistence type="predicted"/>
<accession>A0AAV4RRR9</accession>
<dbReference type="Proteomes" id="UP001054837">
    <property type="component" value="Unassembled WGS sequence"/>
</dbReference>
<evidence type="ECO:0000313" key="2">
    <source>
        <dbReference type="EMBL" id="GIY23526.1"/>
    </source>
</evidence>
<comment type="caution">
    <text evidence="2">The sequence shown here is derived from an EMBL/GenBank/DDBJ whole genome shotgun (WGS) entry which is preliminary data.</text>
</comment>
<dbReference type="AlphaFoldDB" id="A0AAV4RRR9"/>
<evidence type="ECO:0000313" key="3">
    <source>
        <dbReference type="Proteomes" id="UP001054837"/>
    </source>
</evidence>
<dbReference type="EMBL" id="BPLQ01006558">
    <property type="protein sequence ID" value="GIY23526.1"/>
    <property type="molecule type" value="Genomic_DNA"/>
</dbReference>
<gene>
    <name evidence="2" type="ORF">CDAR_477591</name>
</gene>
<keyword evidence="3" id="KW-1185">Reference proteome</keyword>
<evidence type="ECO:0000256" key="1">
    <source>
        <dbReference type="SAM" id="MobiDB-lite"/>
    </source>
</evidence>
<organism evidence="2 3">
    <name type="scientific">Caerostris darwini</name>
    <dbReference type="NCBI Taxonomy" id="1538125"/>
    <lineage>
        <taxon>Eukaryota</taxon>
        <taxon>Metazoa</taxon>
        <taxon>Ecdysozoa</taxon>
        <taxon>Arthropoda</taxon>
        <taxon>Chelicerata</taxon>
        <taxon>Arachnida</taxon>
        <taxon>Araneae</taxon>
        <taxon>Araneomorphae</taxon>
        <taxon>Entelegynae</taxon>
        <taxon>Araneoidea</taxon>
        <taxon>Araneidae</taxon>
        <taxon>Caerostris</taxon>
    </lineage>
</organism>
<feature type="region of interest" description="Disordered" evidence="1">
    <location>
        <begin position="1"/>
        <end position="58"/>
    </location>
</feature>
<feature type="region of interest" description="Disordered" evidence="1">
    <location>
        <begin position="99"/>
        <end position="121"/>
    </location>
</feature>
<name>A0AAV4RRR9_9ARAC</name>
<feature type="compositionally biased region" description="Basic and acidic residues" evidence="1">
    <location>
        <begin position="21"/>
        <end position="33"/>
    </location>
</feature>
<protein>
    <submittedName>
        <fullName evidence="2">Uncharacterized protein</fullName>
    </submittedName>
</protein>
<sequence>MASRAIINYAPSPPNTTPGSGKREPEKPEERLFKSQPSSHRNRCGSLEMNSRAVGGPSLRRASLKPRRYEAIFHHQPASSALLLSRGTSRRERLKRLNLEETSHPDNAQRSVQLKGGDAIV</sequence>
<reference evidence="2 3" key="1">
    <citation type="submission" date="2021-06" db="EMBL/GenBank/DDBJ databases">
        <title>Caerostris darwini draft genome.</title>
        <authorList>
            <person name="Kono N."/>
            <person name="Arakawa K."/>
        </authorList>
    </citation>
    <scope>NUCLEOTIDE SEQUENCE [LARGE SCALE GENOMIC DNA]</scope>
</reference>